<evidence type="ECO:0000313" key="1">
    <source>
        <dbReference type="EMBL" id="KAJ4724747.1"/>
    </source>
</evidence>
<gene>
    <name evidence="1" type="ORF">OWV82_003700</name>
</gene>
<protein>
    <submittedName>
        <fullName evidence="1">MD-2-related lipid recognition domain-containing protein / ML domain-containing protein</fullName>
    </submittedName>
</protein>
<organism evidence="1 2">
    <name type="scientific">Melia azedarach</name>
    <name type="common">Chinaberry tree</name>
    <dbReference type="NCBI Taxonomy" id="155640"/>
    <lineage>
        <taxon>Eukaryota</taxon>
        <taxon>Viridiplantae</taxon>
        <taxon>Streptophyta</taxon>
        <taxon>Embryophyta</taxon>
        <taxon>Tracheophyta</taxon>
        <taxon>Spermatophyta</taxon>
        <taxon>Magnoliopsida</taxon>
        <taxon>eudicotyledons</taxon>
        <taxon>Gunneridae</taxon>
        <taxon>Pentapetalae</taxon>
        <taxon>rosids</taxon>
        <taxon>malvids</taxon>
        <taxon>Sapindales</taxon>
        <taxon>Meliaceae</taxon>
        <taxon>Melia</taxon>
    </lineage>
</organism>
<proteinExistence type="predicted"/>
<accession>A0ACC1YLW5</accession>
<sequence>MAQLNLKLKLKLNSWFMVFTFLLLFSSIQATDVKYCDKKGNYAVKVDQVEIFPDPVVTGEPATFNISAVTGQAISGGKVVIDVSYFGVHVHQETHDLCEEISCPITARNFVLSHTQTLPGFTPPGSYTLKMTMEDSYSKTLSCFSFNFKIGFGSLVSES</sequence>
<evidence type="ECO:0000313" key="2">
    <source>
        <dbReference type="Proteomes" id="UP001164539"/>
    </source>
</evidence>
<comment type="caution">
    <text evidence="1">The sequence shown here is derived from an EMBL/GenBank/DDBJ whole genome shotgun (WGS) entry which is preliminary data.</text>
</comment>
<keyword evidence="2" id="KW-1185">Reference proteome</keyword>
<dbReference type="EMBL" id="CM051395">
    <property type="protein sequence ID" value="KAJ4724747.1"/>
    <property type="molecule type" value="Genomic_DNA"/>
</dbReference>
<dbReference type="Proteomes" id="UP001164539">
    <property type="component" value="Chromosome 2"/>
</dbReference>
<reference evidence="1 2" key="1">
    <citation type="journal article" date="2023" name="Science">
        <title>Complex scaffold remodeling in plant triterpene biosynthesis.</title>
        <authorList>
            <person name="De La Pena R."/>
            <person name="Hodgson H."/>
            <person name="Liu J.C."/>
            <person name="Stephenson M.J."/>
            <person name="Martin A.C."/>
            <person name="Owen C."/>
            <person name="Harkess A."/>
            <person name="Leebens-Mack J."/>
            <person name="Jimenez L.E."/>
            <person name="Osbourn A."/>
            <person name="Sattely E.S."/>
        </authorList>
    </citation>
    <scope>NUCLEOTIDE SEQUENCE [LARGE SCALE GENOMIC DNA]</scope>
    <source>
        <strain evidence="2">cv. JPN11</strain>
        <tissue evidence="1">Leaf</tissue>
    </source>
</reference>
<name>A0ACC1YLW5_MELAZ</name>